<dbReference type="InterPro" id="IPR023828">
    <property type="entry name" value="Peptidase_S8_Ser-AS"/>
</dbReference>
<evidence type="ECO:0000256" key="4">
    <source>
        <dbReference type="ARBA" id="ARBA00022801"/>
    </source>
</evidence>
<name>A0A397L8S8_BRACM</name>
<accession>A0A397L8S8</accession>
<evidence type="ECO:0000256" key="3">
    <source>
        <dbReference type="ARBA" id="ARBA00022729"/>
    </source>
</evidence>
<keyword evidence="2 8" id="KW-0645">Protease</keyword>
<gene>
    <name evidence="12" type="ORF">BRARA_K00149</name>
</gene>
<dbReference type="Gene3D" id="3.40.50.200">
    <property type="entry name" value="Peptidase S8/S53 domain"/>
    <property type="match status" value="1"/>
</dbReference>
<dbReference type="PANTHER" id="PTHR10795">
    <property type="entry name" value="PROPROTEIN CONVERTASE SUBTILISIN/KEXIN"/>
    <property type="match status" value="1"/>
</dbReference>
<dbReference type="Pfam" id="PF17766">
    <property type="entry name" value="fn3_6"/>
    <property type="match status" value="1"/>
</dbReference>
<dbReference type="FunFam" id="2.60.40.2310:FF:000001">
    <property type="entry name" value="Subtilisin-like protease SBT1.5"/>
    <property type="match status" value="1"/>
</dbReference>
<protein>
    <recommendedName>
        <fullName evidence="13">Subtilisin-like protease fibronectin type-III domain-containing protein</fullName>
    </recommendedName>
</protein>
<keyword evidence="3" id="KW-0732">Signal</keyword>
<keyword evidence="4 8" id="KW-0378">Hydrolase</keyword>
<dbReference type="PROSITE" id="PS51892">
    <property type="entry name" value="SUBTILASE"/>
    <property type="match status" value="1"/>
</dbReference>
<feature type="active site" description="Charge relay system" evidence="7 8">
    <location>
        <position position="503"/>
    </location>
</feature>
<evidence type="ECO:0000256" key="2">
    <source>
        <dbReference type="ARBA" id="ARBA00022670"/>
    </source>
</evidence>
<evidence type="ECO:0000256" key="8">
    <source>
        <dbReference type="PROSITE-ProRule" id="PRU01240"/>
    </source>
</evidence>
<feature type="active site" description="Charge relay system" evidence="7 8">
    <location>
        <position position="77"/>
    </location>
</feature>
<reference evidence="12" key="1">
    <citation type="submission" date="2018-06" db="EMBL/GenBank/DDBJ databases">
        <title>WGS assembly of Brassica rapa FPsc.</title>
        <authorList>
            <person name="Bowman J."/>
            <person name="Kohchi T."/>
            <person name="Yamato K."/>
            <person name="Jenkins J."/>
            <person name="Shu S."/>
            <person name="Ishizaki K."/>
            <person name="Yamaoka S."/>
            <person name="Nishihama R."/>
            <person name="Nakamura Y."/>
            <person name="Berger F."/>
            <person name="Adam C."/>
            <person name="Aki S."/>
            <person name="Althoff F."/>
            <person name="Araki T."/>
            <person name="Arteaga-Vazquez M."/>
            <person name="Balasubrmanian S."/>
            <person name="Bauer D."/>
            <person name="Boehm C."/>
            <person name="Briginshaw L."/>
            <person name="Caballero-Perez J."/>
            <person name="Catarino B."/>
            <person name="Chen F."/>
            <person name="Chiyoda S."/>
            <person name="Chovatia M."/>
            <person name="Davies K."/>
            <person name="Delmans M."/>
            <person name="Demura T."/>
            <person name="Dierschke T."/>
            <person name="Dolan L."/>
            <person name="Dorantes-Acosta A."/>
            <person name="Eklund D."/>
            <person name="Florent S."/>
            <person name="Flores-Sandoval E."/>
            <person name="Fujiyama A."/>
            <person name="Fukuzawa H."/>
            <person name="Galik B."/>
            <person name="Grimanelli D."/>
            <person name="Grimwood J."/>
            <person name="Grossniklaus U."/>
            <person name="Hamada T."/>
            <person name="Haseloff J."/>
            <person name="Hetherington A."/>
            <person name="Higo A."/>
            <person name="Hirakawa Y."/>
            <person name="Hundley H."/>
            <person name="Ikeda Y."/>
            <person name="Inoue K."/>
            <person name="Inoue S."/>
            <person name="Ishida S."/>
            <person name="Jia Q."/>
            <person name="Kakita M."/>
            <person name="Kanazawa T."/>
            <person name="Kawai Y."/>
            <person name="Kawashima T."/>
            <person name="Kennedy M."/>
            <person name="Kinose K."/>
            <person name="Kinoshita T."/>
            <person name="Kohara Y."/>
            <person name="Koide E."/>
            <person name="Komatsu K."/>
            <person name="Kopischke S."/>
            <person name="Kubo M."/>
            <person name="Kyozuka J."/>
            <person name="Lagercrantz U."/>
            <person name="Lin S."/>
            <person name="Lindquist E."/>
            <person name="Lipzen A."/>
            <person name="Lu C."/>
            <person name="Luna E."/>
            <person name="Martienssen R."/>
            <person name="Minamino N."/>
            <person name="Mizutani M."/>
            <person name="Mizutani M."/>
            <person name="Mochizuki N."/>
            <person name="Monte I."/>
            <person name="Mosher R."/>
            <person name="Nagasaki H."/>
            <person name="Nakagami H."/>
            <person name="Naramoto S."/>
            <person name="Nishitani K."/>
            <person name="Ohtani M."/>
            <person name="Okamoto T."/>
            <person name="Okumura M."/>
            <person name="Phillips J."/>
            <person name="Pollak B."/>
            <person name="Reinders A."/>
            <person name="Roevekamp M."/>
            <person name="Sano R."/>
            <person name="Sawa S."/>
            <person name="Schmid M."/>
            <person name="Shirakawa M."/>
            <person name="Solano R."/>
            <person name="Spunde A."/>
            <person name="Suetsugu N."/>
            <person name="Sugano S."/>
            <person name="Sugiyama A."/>
            <person name="Sun R."/>
            <person name="Suzuki Y."/>
            <person name="Takenaka M."/>
            <person name="Takezawa D."/>
            <person name="Tomogane H."/>
            <person name="Tsuzuki M."/>
            <person name="Ueda T."/>
            <person name="Umeda M."/>
            <person name="Ward J."/>
            <person name="Watanabe Y."/>
            <person name="Yazaki K."/>
            <person name="Yokoyama R."/>
            <person name="Yoshitake Y."/>
            <person name="Yotsui I."/>
            <person name="Zachgo S."/>
            <person name="Schmutz J."/>
        </authorList>
    </citation>
    <scope>NUCLEOTIDE SEQUENCE [LARGE SCALE GENOMIC DNA]</scope>
</reference>
<feature type="active site" description="Charge relay system" evidence="7 8">
    <location>
        <position position="174"/>
    </location>
</feature>
<dbReference type="Pfam" id="PF00082">
    <property type="entry name" value="Peptidase_S8"/>
    <property type="match status" value="1"/>
</dbReference>
<dbReference type="GO" id="GO:0006508">
    <property type="term" value="P:proteolysis"/>
    <property type="evidence" value="ECO:0007669"/>
    <property type="project" value="UniProtKB-KW"/>
</dbReference>
<keyword evidence="6" id="KW-0325">Glycoprotein</keyword>
<dbReference type="InterPro" id="IPR034197">
    <property type="entry name" value="Peptidases_S8_3"/>
</dbReference>
<dbReference type="InterPro" id="IPR045051">
    <property type="entry name" value="SBT"/>
</dbReference>
<evidence type="ECO:0000259" key="11">
    <source>
        <dbReference type="Pfam" id="PF17766"/>
    </source>
</evidence>
<keyword evidence="5 8" id="KW-0720">Serine protease</keyword>
<organism evidence="12">
    <name type="scientific">Brassica campestris</name>
    <name type="common">Field mustard</name>
    <dbReference type="NCBI Taxonomy" id="3711"/>
    <lineage>
        <taxon>Eukaryota</taxon>
        <taxon>Viridiplantae</taxon>
        <taxon>Streptophyta</taxon>
        <taxon>Embryophyta</taxon>
        <taxon>Tracheophyta</taxon>
        <taxon>Spermatophyta</taxon>
        <taxon>Magnoliopsida</taxon>
        <taxon>eudicotyledons</taxon>
        <taxon>Gunneridae</taxon>
        <taxon>Pentapetalae</taxon>
        <taxon>rosids</taxon>
        <taxon>malvids</taxon>
        <taxon>Brassicales</taxon>
        <taxon>Brassicaceae</taxon>
        <taxon>Brassiceae</taxon>
        <taxon>Brassica</taxon>
    </lineage>
</organism>
<dbReference type="PROSITE" id="PS00138">
    <property type="entry name" value="SUBTILASE_SER"/>
    <property type="match status" value="1"/>
</dbReference>
<evidence type="ECO:0000256" key="7">
    <source>
        <dbReference type="PIRSR" id="PIRSR615500-1"/>
    </source>
</evidence>
<dbReference type="Proteomes" id="UP000264353">
    <property type="component" value="Unassembled WGS sequence"/>
</dbReference>
<dbReference type="EMBL" id="KZ863911">
    <property type="protein sequence ID" value="RIA05631.1"/>
    <property type="molecule type" value="Genomic_DNA"/>
</dbReference>
<dbReference type="CDD" id="cd02120">
    <property type="entry name" value="PA_subtilisin_like"/>
    <property type="match status" value="1"/>
</dbReference>
<dbReference type="InterPro" id="IPR037045">
    <property type="entry name" value="S8pro/Inhibitor_I9_sf"/>
</dbReference>
<comment type="similarity">
    <text evidence="1 8">Belongs to the peptidase S8 family.</text>
</comment>
<dbReference type="GO" id="GO:0004252">
    <property type="term" value="F:serine-type endopeptidase activity"/>
    <property type="evidence" value="ECO:0007669"/>
    <property type="project" value="UniProtKB-UniRule"/>
</dbReference>
<evidence type="ECO:0000256" key="5">
    <source>
        <dbReference type="ARBA" id="ARBA00022825"/>
    </source>
</evidence>
<feature type="domain" description="Subtilisin-like protease fibronectin type-III" evidence="11">
    <location>
        <begin position="623"/>
        <end position="719"/>
    </location>
</feature>
<dbReference type="Gene3D" id="2.60.40.2310">
    <property type="match status" value="1"/>
</dbReference>
<evidence type="ECO:0000256" key="6">
    <source>
        <dbReference type="ARBA" id="ARBA00023180"/>
    </source>
</evidence>
<evidence type="ECO:0008006" key="13">
    <source>
        <dbReference type="Google" id="ProtNLM"/>
    </source>
</evidence>
<dbReference type="InterPro" id="IPR036852">
    <property type="entry name" value="Peptidase_S8/S53_dom_sf"/>
</dbReference>
<dbReference type="InterPro" id="IPR000209">
    <property type="entry name" value="Peptidase_S8/S53_dom"/>
</dbReference>
<feature type="domain" description="Peptidase S8/S53" evidence="9">
    <location>
        <begin position="68"/>
        <end position="539"/>
    </location>
</feature>
<dbReference type="AlphaFoldDB" id="A0A397L8S8"/>
<dbReference type="Pfam" id="PF05922">
    <property type="entry name" value="Inhibitor_I9"/>
    <property type="match status" value="1"/>
</dbReference>
<dbReference type="SUPFAM" id="SSF52743">
    <property type="entry name" value="Subtilisin-like"/>
    <property type="match status" value="1"/>
</dbReference>
<proteinExistence type="inferred from homology"/>
<dbReference type="InterPro" id="IPR015500">
    <property type="entry name" value="Peptidase_S8_subtilisin-rel"/>
</dbReference>
<dbReference type="Gene3D" id="3.50.30.30">
    <property type="match status" value="1"/>
</dbReference>
<evidence type="ECO:0000313" key="12">
    <source>
        <dbReference type="EMBL" id="RIA05631.1"/>
    </source>
</evidence>
<evidence type="ECO:0000256" key="1">
    <source>
        <dbReference type="ARBA" id="ARBA00011073"/>
    </source>
</evidence>
<dbReference type="PRINTS" id="PR00723">
    <property type="entry name" value="SUBTILISIN"/>
</dbReference>
<evidence type="ECO:0000259" key="10">
    <source>
        <dbReference type="Pfam" id="PF05922"/>
    </source>
</evidence>
<sequence>MLYSYTYGFSGFSAKLNSTQAASLAKMNQVITVFKSRSLKLHTTRSWDFLGLTVDNTVHTPPPQLAYGSDVIVGVFDTGLFSISISSLFQSSLNLKICYFRLGIWPESESFKEPPEAKPIPSSWKGKCVGGGDVRCNRKLIGARFYLKGFEETYGALDHTRDREYRSPRDRLGHGTHTASTAVGSVVSNVSGFAGGVARGGAPSARLAVYKTCWGKDFEGVCTEADILAAFDDAVRDGVDVISASFGSSPPLTPFFESSADVGGFHAAERGISVVFSGGNDGPDPGLVQNVAPWAVSVAASTMDRSFPTNIVIDGGFTLTGQSLVSQEIIGTLALATTYFDGGVCKWENWLEKLANKKIILCFASLGPVQFIEEAQAAAIRANASALIFAASPTKQLVEEVDKVPTVRVDIISGTRIRNYLARSPTVPVVKVGPSKTVIGEITAPAVAYFSSRGPSSLSPDILKPDITAPGIGILGAWPPKTPPTLLPGDHRSVEWNFQSGTSMSCPHVAGVMALLQSAHPDWSPAAIRSAIMTTAGTRDTSNDLILSGGSMKPTDPFDIGAGHINPLKAMDPGLVYNTKTEDYVLFLCNIGYTDQQIKSMLLLHSESSTTCLPSHSYRTNADFNYPSITIPSLRFTRTIKRTVSNVGPNKNTVFFIDIVRPVGVEVEVWPRILVFSKCQQEHSYYVTFTPTKTSSGRYVSGEIIWTNGFHRVRSPLVVCLSNSGFVAK</sequence>
<dbReference type="InterPro" id="IPR041469">
    <property type="entry name" value="Subtilisin-like_FN3"/>
</dbReference>
<evidence type="ECO:0000259" key="9">
    <source>
        <dbReference type="Pfam" id="PF00082"/>
    </source>
</evidence>
<dbReference type="InterPro" id="IPR010259">
    <property type="entry name" value="S8pro/Inhibitor_I9"/>
</dbReference>
<feature type="domain" description="Inhibitor I9" evidence="10">
    <location>
        <begin position="1"/>
        <end position="42"/>
    </location>
</feature>
<dbReference type="FunFam" id="3.40.50.200:FF:000006">
    <property type="entry name" value="Subtilisin-like protease SBT1.5"/>
    <property type="match status" value="1"/>
</dbReference>
<dbReference type="CDD" id="cd04852">
    <property type="entry name" value="Peptidases_S8_3"/>
    <property type="match status" value="1"/>
</dbReference>
<dbReference type="Gene3D" id="3.30.70.80">
    <property type="entry name" value="Peptidase S8 propeptide/proteinase inhibitor I9"/>
    <property type="match status" value="1"/>
</dbReference>